<comment type="caution">
    <text evidence="2">The sequence shown here is derived from an EMBL/GenBank/DDBJ whole genome shotgun (WGS) entry which is preliminary data.</text>
</comment>
<evidence type="ECO:0000256" key="1">
    <source>
        <dbReference type="SAM" id="SignalP"/>
    </source>
</evidence>
<proteinExistence type="predicted"/>
<feature type="chain" id="PRO_5013356562" description="DUF3617 domain-containing protein" evidence="1">
    <location>
        <begin position="20"/>
        <end position="142"/>
    </location>
</feature>
<evidence type="ECO:0008006" key="4">
    <source>
        <dbReference type="Google" id="ProtNLM"/>
    </source>
</evidence>
<dbReference type="AlphaFoldDB" id="A0A2D0AYF5"/>
<accession>A0A2D0AYF5</accession>
<dbReference type="InterPro" id="IPR022061">
    <property type="entry name" value="DUF3617"/>
</dbReference>
<evidence type="ECO:0000313" key="2">
    <source>
        <dbReference type="EMBL" id="OWV28053.1"/>
    </source>
</evidence>
<feature type="signal peptide" evidence="1">
    <location>
        <begin position="1"/>
        <end position="19"/>
    </location>
</feature>
<sequence length="142" mass="15653">MLGAALVSTLLLPAASALANDIRPGLWEIKQSMESEHLPEQMTREQVQTQCVSTDDAADMAAAMRQRWQQMNCADMNIEREGNTISIIAECSMSGRTTSVDGEVTIHDEEHYSSKMITTNDATLTTNHEAHWVAEECPNSAE</sequence>
<gene>
    <name evidence="2" type="ORF">JI62_19455</name>
</gene>
<keyword evidence="3" id="KW-1185">Reference proteome</keyword>
<organism evidence="2 3">
    <name type="scientific">Halomonas campaniensis</name>
    <dbReference type="NCBI Taxonomy" id="213554"/>
    <lineage>
        <taxon>Bacteria</taxon>
        <taxon>Pseudomonadati</taxon>
        <taxon>Pseudomonadota</taxon>
        <taxon>Gammaproteobacteria</taxon>
        <taxon>Oceanospirillales</taxon>
        <taxon>Halomonadaceae</taxon>
        <taxon>Halomonas</taxon>
    </lineage>
</organism>
<keyword evidence="1" id="KW-0732">Signal</keyword>
<name>A0A2D0AYF5_9GAMM</name>
<dbReference type="Proteomes" id="UP000197334">
    <property type="component" value="Unassembled WGS sequence"/>
</dbReference>
<reference evidence="2 3" key="1">
    <citation type="submission" date="2014-08" db="EMBL/GenBank/DDBJ databases">
        <title>Draft genome sequence of a novel L-asparaginase producing marine bacterium, Halomonas campaniensis.</title>
        <authorList>
            <person name="Sundarakrishnan B."/>
            <person name="Moushumi Priya A."/>
            <person name="Raman G."/>
            <person name="Sakthivel N."/>
            <person name="Park S."/>
            <person name="Jayachandran S."/>
        </authorList>
    </citation>
    <scope>NUCLEOTIDE SEQUENCE [LARGE SCALE GENOMIC DNA]</scope>
    <source>
        <strain evidence="2 3">SK03</strain>
    </source>
</reference>
<dbReference type="Pfam" id="PF12276">
    <property type="entry name" value="DUF3617"/>
    <property type="match status" value="1"/>
</dbReference>
<dbReference type="EMBL" id="JPUA01000043">
    <property type="protein sequence ID" value="OWV28053.1"/>
    <property type="molecule type" value="Genomic_DNA"/>
</dbReference>
<protein>
    <recommendedName>
        <fullName evidence="4">DUF3617 domain-containing protein</fullName>
    </recommendedName>
</protein>
<evidence type="ECO:0000313" key="3">
    <source>
        <dbReference type="Proteomes" id="UP000197334"/>
    </source>
</evidence>